<evidence type="ECO:0008006" key="3">
    <source>
        <dbReference type="Google" id="ProtNLM"/>
    </source>
</evidence>
<dbReference type="InterPro" id="IPR026411">
    <property type="entry name" value="Cyanosort_A_assoc"/>
</dbReference>
<sequence length="217" mass="24794">MIFSLVPFRLTLFSIVLVAGRIVIDPNLGQDSVFEFPNQVQLDQAQFVAGQAIETKSLLRDWGDIKGYEYTYQQDNQAFKVKIHYLPESDGDMASYRSAYGIDSQKAVVKSQQQQGQTGFYDRFEHEQTAYLSSCINPRGSSTVTHAQFFANRNTYDLKLDRAIPVILGTEDLRDSRCLWVTISAPIANQSVDAVHQQLVAVWQEIYAWWSPRFPKR</sequence>
<keyword evidence="2" id="KW-1185">Reference proteome</keyword>
<protein>
    <recommendedName>
        <fullName evidence="3">Cyanoexosortase A system-associated protein</fullName>
    </recommendedName>
</protein>
<dbReference type="Proteomes" id="UP000217895">
    <property type="component" value="Chromosome"/>
</dbReference>
<dbReference type="AlphaFoldDB" id="A0A1Z4JLI1"/>
<accession>A0A1Z4JLI1</accession>
<dbReference type="EMBL" id="AP018203">
    <property type="protein sequence ID" value="BAY57609.1"/>
    <property type="molecule type" value="Genomic_DNA"/>
</dbReference>
<gene>
    <name evidence="1" type="ORF">NIES2135_44790</name>
</gene>
<evidence type="ECO:0000313" key="1">
    <source>
        <dbReference type="EMBL" id="BAY57609.1"/>
    </source>
</evidence>
<evidence type="ECO:0000313" key="2">
    <source>
        <dbReference type="Proteomes" id="UP000217895"/>
    </source>
</evidence>
<dbReference type="NCBIfam" id="TIGR04153">
    <property type="entry name" value="cyanosortA_assc"/>
    <property type="match status" value="1"/>
</dbReference>
<reference evidence="1 2" key="1">
    <citation type="submission" date="2017-06" db="EMBL/GenBank/DDBJ databases">
        <title>Genome sequencing of cyanobaciteial culture collection at National Institute for Environmental Studies (NIES).</title>
        <authorList>
            <person name="Hirose Y."/>
            <person name="Shimura Y."/>
            <person name="Fujisawa T."/>
            <person name="Nakamura Y."/>
            <person name="Kawachi M."/>
        </authorList>
    </citation>
    <scope>NUCLEOTIDE SEQUENCE [LARGE SCALE GENOMIC DNA]</scope>
    <source>
        <strain evidence="1 2">NIES-2135</strain>
    </source>
</reference>
<organism evidence="1 2">
    <name type="scientific">Leptolyngbya boryana NIES-2135</name>
    <dbReference type="NCBI Taxonomy" id="1973484"/>
    <lineage>
        <taxon>Bacteria</taxon>
        <taxon>Bacillati</taxon>
        <taxon>Cyanobacteriota</taxon>
        <taxon>Cyanophyceae</taxon>
        <taxon>Leptolyngbyales</taxon>
        <taxon>Leptolyngbyaceae</taxon>
        <taxon>Leptolyngbya group</taxon>
        <taxon>Leptolyngbya</taxon>
    </lineage>
</organism>
<proteinExistence type="predicted"/>
<name>A0A1Z4JLI1_LEPBY</name>